<organism evidence="2 3">
    <name type="scientific">Mycolicibacterium sediminis</name>
    <dbReference type="NCBI Taxonomy" id="1286180"/>
    <lineage>
        <taxon>Bacteria</taxon>
        <taxon>Bacillati</taxon>
        <taxon>Actinomycetota</taxon>
        <taxon>Actinomycetes</taxon>
        <taxon>Mycobacteriales</taxon>
        <taxon>Mycobacteriaceae</taxon>
        <taxon>Mycolicibacterium</taxon>
    </lineage>
</organism>
<evidence type="ECO:0000259" key="1">
    <source>
        <dbReference type="Pfam" id="PF13625"/>
    </source>
</evidence>
<reference evidence="2 3" key="1">
    <citation type="journal article" date="2019" name="Emerg. Microbes Infect.">
        <title>Comprehensive subspecies identification of 175 nontuberculous mycobacteria species based on 7547 genomic profiles.</title>
        <authorList>
            <person name="Matsumoto Y."/>
            <person name="Kinjo T."/>
            <person name="Motooka D."/>
            <person name="Nabeya D."/>
            <person name="Jung N."/>
            <person name="Uechi K."/>
            <person name="Horii T."/>
            <person name="Iida T."/>
            <person name="Fujita J."/>
            <person name="Nakamura S."/>
        </authorList>
    </citation>
    <scope>NUCLEOTIDE SEQUENCE [LARGE SCALE GENOMIC DNA]</scope>
    <source>
        <strain evidence="2 3">JCM 17899</strain>
    </source>
</reference>
<accession>A0A7I7QHU4</accession>
<dbReference type="InterPro" id="IPR032830">
    <property type="entry name" value="XPB/Ssl2_N"/>
</dbReference>
<feature type="domain" description="Helicase XPB/Ssl2 N-terminal" evidence="1">
    <location>
        <begin position="6"/>
        <end position="77"/>
    </location>
</feature>
<dbReference type="Pfam" id="PF13625">
    <property type="entry name" value="Helicase_C_3"/>
    <property type="match status" value="1"/>
</dbReference>
<gene>
    <name evidence="2" type="ORF">MSEDJ_00090</name>
</gene>
<dbReference type="AlphaFoldDB" id="A0A7I7QHU4"/>
<proteinExistence type="predicted"/>
<dbReference type="Proteomes" id="UP000467193">
    <property type="component" value="Chromosome"/>
</dbReference>
<protein>
    <recommendedName>
        <fullName evidence="1">Helicase XPB/Ssl2 N-terminal domain-containing protein</fullName>
    </recommendedName>
</protein>
<dbReference type="KEGG" id="msei:MSEDJ_00090"/>
<evidence type="ECO:0000313" key="3">
    <source>
        <dbReference type="Proteomes" id="UP000467193"/>
    </source>
</evidence>
<evidence type="ECO:0000313" key="2">
    <source>
        <dbReference type="EMBL" id="BBY25913.1"/>
    </source>
</evidence>
<dbReference type="EMBL" id="AP022588">
    <property type="protein sequence ID" value="BBY25913.1"/>
    <property type="molecule type" value="Genomic_DNA"/>
</dbReference>
<keyword evidence="3" id="KW-1185">Reference proteome</keyword>
<sequence length="105" mass="11287">MTDGPLIVQSDKTLLLEIDHELAGAARSAIAPFAELERAPEHVHTYRITPLALWNARAAGHDAEQVVDALVSFSATPCRSRCWSTSSTPWPATAACSWSRAPCTG</sequence>
<name>A0A7I7QHU4_9MYCO</name>